<evidence type="ECO:0000313" key="2">
    <source>
        <dbReference type="Proteomes" id="UP000013569"/>
    </source>
</evidence>
<accession>R7Y7Z2</accession>
<dbReference type="InterPro" id="IPR023393">
    <property type="entry name" value="START-like_dom_sf"/>
</dbReference>
<dbReference type="AlphaFoldDB" id="R7Y7Z2"/>
<dbReference type="EMBL" id="AQPW01000020">
    <property type="protein sequence ID" value="EON31804.1"/>
    <property type="molecule type" value="Genomic_DNA"/>
</dbReference>
<proteinExistence type="predicted"/>
<evidence type="ECO:0000313" key="1">
    <source>
        <dbReference type="EMBL" id="EON31804.1"/>
    </source>
</evidence>
<dbReference type="Pfam" id="PF10604">
    <property type="entry name" value="Polyketide_cyc2"/>
    <property type="match status" value="1"/>
</dbReference>
<dbReference type="SUPFAM" id="SSF55961">
    <property type="entry name" value="Bet v1-like"/>
    <property type="match status" value="1"/>
</dbReference>
<dbReference type="Proteomes" id="UP000013569">
    <property type="component" value="Unassembled WGS sequence"/>
</dbReference>
<reference evidence="1 2" key="1">
    <citation type="journal article" date="2013" name="Genome Announc.">
        <title>Draft Genome Sequence of a Benzothiophene-Desulfurizing Bacterium, Gordona terrae Strain C-6.</title>
        <authorList>
            <person name="Wang W."/>
            <person name="Ma T."/>
            <person name="Ren Y."/>
            <person name="Li G."/>
        </authorList>
    </citation>
    <scope>NUCLEOTIDE SEQUENCE [LARGE SCALE GENOMIC DNA]</scope>
    <source>
        <strain evidence="1 2">C-6</strain>
    </source>
</reference>
<gene>
    <name evidence="1" type="ORF">GTC6_16048</name>
</gene>
<dbReference type="InterPro" id="IPR019587">
    <property type="entry name" value="Polyketide_cyclase/dehydratase"/>
</dbReference>
<dbReference type="CDD" id="cd07818">
    <property type="entry name" value="SRPBCC_1"/>
    <property type="match status" value="1"/>
</dbReference>
<name>R7Y7Z2_9ACTN</name>
<sequence>MSYSRQLDDHVRTPTDRSLPEALMSDTFRITRSLTVDAPPDAVLPYLTDFRQWVHWSPWEGVDPDMAREYSGAESGVGAKYAWSGNRKAGRGAMEITRVDEPREVEVRLEFEKPMKTTNTVTFELVPQGQATRVSWTMVGAHTMFSRVAGFFGIFDRMLGKDFEKGLSQLKAVTESR</sequence>
<protein>
    <submittedName>
        <fullName evidence="1">Uncharacterized protein</fullName>
    </submittedName>
</protein>
<dbReference type="PATRIC" id="fig|1316928.3.peg.3240"/>
<comment type="caution">
    <text evidence="1">The sequence shown here is derived from an EMBL/GenBank/DDBJ whole genome shotgun (WGS) entry which is preliminary data.</text>
</comment>
<dbReference type="Gene3D" id="3.30.530.20">
    <property type="match status" value="1"/>
</dbReference>
<organism evidence="1 2">
    <name type="scientific">Gordonia terrae C-6</name>
    <dbReference type="NCBI Taxonomy" id="1316928"/>
    <lineage>
        <taxon>Bacteria</taxon>
        <taxon>Bacillati</taxon>
        <taxon>Actinomycetota</taxon>
        <taxon>Actinomycetes</taxon>
        <taxon>Mycobacteriales</taxon>
        <taxon>Gordoniaceae</taxon>
        <taxon>Gordonia</taxon>
    </lineage>
</organism>